<dbReference type="Proteomes" id="UP000799753">
    <property type="component" value="Unassembled WGS sequence"/>
</dbReference>
<dbReference type="GO" id="GO:0005886">
    <property type="term" value="C:plasma membrane"/>
    <property type="evidence" value="ECO:0007669"/>
    <property type="project" value="TreeGrafter"/>
</dbReference>
<dbReference type="AlphaFoldDB" id="A0A6A6RTQ0"/>
<evidence type="ECO:0000313" key="6">
    <source>
        <dbReference type="EMBL" id="KAF2638969.1"/>
    </source>
</evidence>
<evidence type="ECO:0000313" key="7">
    <source>
        <dbReference type="Proteomes" id="UP000799753"/>
    </source>
</evidence>
<organism evidence="6 7">
    <name type="scientific">Massarina eburnea CBS 473.64</name>
    <dbReference type="NCBI Taxonomy" id="1395130"/>
    <lineage>
        <taxon>Eukaryota</taxon>
        <taxon>Fungi</taxon>
        <taxon>Dikarya</taxon>
        <taxon>Ascomycota</taxon>
        <taxon>Pezizomycotina</taxon>
        <taxon>Dothideomycetes</taxon>
        <taxon>Pleosporomycetidae</taxon>
        <taxon>Pleosporales</taxon>
        <taxon>Massarineae</taxon>
        <taxon>Massarinaceae</taxon>
        <taxon>Massarina</taxon>
    </lineage>
</organism>
<name>A0A6A6RTQ0_9PLEO</name>
<proteinExistence type="predicted"/>
<sequence length="342" mass="37981">MDFALPLLVRALDENGIDPDHLILNTTDPILISMQKKYCKVDLCPMEWAILQYRPNLIGNIIYLTLFGVLLASQLFFGIRKKTYKYCATVCLGIIGEMVGYVGRLMVNKNPFPMDNFLINLVPLTVSPALLTGAIYLCLGRVIIAIGAENSRIRPKWYTYIFIGSDLLSLVLQAVGGAIASTADDKKGSDVGVKIMIAGLVFQVASMTAFFTIWGDFVLSVKKAGKKGTLARSQPPLYRGLRDSGILKWFQLSLFIATVLIFVRCIYRVAELWGGFDSHLANHELTFMIFEGPMIIGAVSAMTVMHPGRVFDKLWDAAGKGIREMKLEDSESYLLSTEYSHV</sequence>
<dbReference type="Pfam" id="PF04479">
    <property type="entry name" value="RTA1"/>
    <property type="match status" value="1"/>
</dbReference>
<dbReference type="GO" id="GO:0000324">
    <property type="term" value="C:fungal-type vacuole"/>
    <property type="evidence" value="ECO:0007669"/>
    <property type="project" value="TreeGrafter"/>
</dbReference>
<evidence type="ECO:0000256" key="4">
    <source>
        <dbReference type="ARBA" id="ARBA00023136"/>
    </source>
</evidence>
<feature type="transmembrane region" description="Helical" evidence="5">
    <location>
        <begin position="195"/>
        <end position="219"/>
    </location>
</feature>
<feature type="transmembrane region" description="Helical" evidence="5">
    <location>
        <begin position="127"/>
        <end position="148"/>
    </location>
</feature>
<reference evidence="6" key="1">
    <citation type="journal article" date="2020" name="Stud. Mycol.">
        <title>101 Dothideomycetes genomes: a test case for predicting lifestyles and emergence of pathogens.</title>
        <authorList>
            <person name="Haridas S."/>
            <person name="Albert R."/>
            <person name="Binder M."/>
            <person name="Bloem J."/>
            <person name="Labutti K."/>
            <person name="Salamov A."/>
            <person name="Andreopoulos B."/>
            <person name="Baker S."/>
            <person name="Barry K."/>
            <person name="Bills G."/>
            <person name="Bluhm B."/>
            <person name="Cannon C."/>
            <person name="Castanera R."/>
            <person name="Culley D."/>
            <person name="Daum C."/>
            <person name="Ezra D."/>
            <person name="Gonzalez J."/>
            <person name="Henrissat B."/>
            <person name="Kuo A."/>
            <person name="Liang C."/>
            <person name="Lipzen A."/>
            <person name="Lutzoni F."/>
            <person name="Magnuson J."/>
            <person name="Mondo S."/>
            <person name="Nolan M."/>
            <person name="Ohm R."/>
            <person name="Pangilinan J."/>
            <person name="Park H.-J."/>
            <person name="Ramirez L."/>
            <person name="Alfaro M."/>
            <person name="Sun H."/>
            <person name="Tritt A."/>
            <person name="Yoshinaga Y."/>
            <person name="Zwiers L.-H."/>
            <person name="Turgeon B."/>
            <person name="Goodwin S."/>
            <person name="Spatafora J."/>
            <person name="Crous P."/>
            <person name="Grigoriev I."/>
        </authorList>
    </citation>
    <scope>NUCLEOTIDE SEQUENCE</scope>
    <source>
        <strain evidence="6">CBS 473.64</strain>
    </source>
</reference>
<evidence type="ECO:0000256" key="2">
    <source>
        <dbReference type="ARBA" id="ARBA00022692"/>
    </source>
</evidence>
<dbReference type="InterPro" id="IPR007568">
    <property type="entry name" value="RTA1"/>
</dbReference>
<feature type="transmembrane region" description="Helical" evidence="5">
    <location>
        <begin position="285"/>
        <end position="305"/>
    </location>
</feature>
<evidence type="ECO:0000256" key="3">
    <source>
        <dbReference type="ARBA" id="ARBA00022989"/>
    </source>
</evidence>
<evidence type="ECO:0000256" key="5">
    <source>
        <dbReference type="SAM" id="Phobius"/>
    </source>
</evidence>
<evidence type="ECO:0000256" key="1">
    <source>
        <dbReference type="ARBA" id="ARBA00004141"/>
    </source>
</evidence>
<dbReference type="OrthoDB" id="4521223at2759"/>
<comment type="subcellular location">
    <subcellularLocation>
        <location evidence="1">Membrane</location>
        <topology evidence="1">Multi-pass membrane protein</topology>
    </subcellularLocation>
</comment>
<dbReference type="EMBL" id="MU006788">
    <property type="protein sequence ID" value="KAF2638969.1"/>
    <property type="molecule type" value="Genomic_DNA"/>
</dbReference>
<gene>
    <name evidence="6" type="ORF">P280DRAFT_528434</name>
</gene>
<accession>A0A6A6RTQ0</accession>
<dbReference type="PANTHER" id="PTHR31465">
    <property type="entry name" value="PROTEIN RTA1-RELATED"/>
    <property type="match status" value="1"/>
</dbReference>
<keyword evidence="2 5" id="KW-0812">Transmembrane</keyword>
<feature type="transmembrane region" description="Helical" evidence="5">
    <location>
        <begin position="61"/>
        <end position="79"/>
    </location>
</feature>
<protein>
    <submittedName>
        <fullName evidence="6">RTA1-domain-containing protein</fullName>
    </submittedName>
</protein>
<keyword evidence="7" id="KW-1185">Reference proteome</keyword>
<keyword evidence="3 5" id="KW-1133">Transmembrane helix</keyword>
<feature type="transmembrane region" description="Helical" evidence="5">
    <location>
        <begin position="160"/>
        <end position="183"/>
    </location>
</feature>
<feature type="transmembrane region" description="Helical" evidence="5">
    <location>
        <begin position="249"/>
        <end position="270"/>
    </location>
</feature>
<feature type="transmembrane region" description="Helical" evidence="5">
    <location>
        <begin position="86"/>
        <end position="107"/>
    </location>
</feature>
<dbReference type="PANTHER" id="PTHR31465:SF9">
    <property type="entry name" value="SPHINGOID LONG-CHAIN BASE TRANSPORTER RSB1"/>
    <property type="match status" value="1"/>
</dbReference>
<keyword evidence="4 5" id="KW-0472">Membrane</keyword>